<dbReference type="GO" id="GO:0016887">
    <property type="term" value="F:ATP hydrolysis activity"/>
    <property type="evidence" value="ECO:0007669"/>
    <property type="project" value="InterPro"/>
</dbReference>
<proteinExistence type="predicted"/>
<dbReference type="InterPro" id="IPR003959">
    <property type="entry name" value="ATPase_AAA_core"/>
</dbReference>
<dbReference type="InterPro" id="IPR051396">
    <property type="entry name" value="Bact_Antivir_Def_Nuclease"/>
</dbReference>
<dbReference type="PANTHER" id="PTHR43581">
    <property type="entry name" value="ATP/GTP PHOSPHATASE"/>
    <property type="match status" value="1"/>
</dbReference>
<protein>
    <submittedName>
        <fullName evidence="2">ATP/GTP phosphatase</fullName>
        <ecNumber evidence="2">3.6.1.-</ecNumber>
    </submittedName>
</protein>
<organism evidence="2">
    <name type="scientific">termite gut metagenome</name>
    <dbReference type="NCBI Taxonomy" id="433724"/>
    <lineage>
        <taxon>unclassified sequences</taxon>
        <taxon>metagenomes</taxon>
        <taxon>organismal metagenomes</taxon>
    </lineage>
</organism>
<feature type="domain" description="ATPase AAA-type core" evidence="1">
    <location>
        <begin position="26"/>
        <end position="302"/>
    </location>
</feature>
<dbReference type="EC" id="3.6.1.-" evidence="2"/>
<dbReference type="Gene3D" id="3.40.50.300">
    <property type="entry name" value="P-loop containing nucleotide triphosphate hydrolases"/>
    <property type="match status" value="1"/>
</dbReference>
<name>A0A5J4R1W0_9ZZZZ</name>
<dbReference type="InterPro" id="IPR027417">
    <property type="entry name" value="P-loop_NTPase"/>
</dbReference>
<sequence length="357" mass="40629">MITLDSIKIENFRGFDSLEIKGLSKINLFVGKNNSGKTSILESIFLLLGMSNPILPSNVNKIRGLGIGTQLGLSKQLKYLFHNLNLNNKPSFHSKFSDTSERKLELEVKFKHNEFSNENSSISVPEINGIELNFEIKKKQVPKKSFKSSLIFENDDKVIAPSIPKNYIENLYATFIPADVKDNNNALLRYSEIIKRKGGDSILKAIQVFDDNIISIQPLNDGIYFNVKNIEELIVSNVMGDGIRRFLTIITAVTEKQDAFVCIDEIENGLHYSAYKLLWKNLLSFIDQNDVQLFIATHNIETLGSLKSVLEETDFENMQDFAKVFTVAKTEKVGFQVYKYSFKEFQTAIDNDIEIRK</sequence>
<accession>A0A5J4R1W0</accession>
<gene>
    <name evidence="2" type="ORF">EZS27_023342</name>
</gene>
<dbReference type="SUPFAM" id="SSF52540">
    <property type="entry name" value="P-loop containing nucleoside triphosphate hydrolases"/>
    <property type="match status" value="1"/>
</dbReference>
<dbReference type="AlphaFoldDB" id="A0A5J4R1W0"/>
<dbReference type="GO" id="GO:0005524">
    <property type="term" value="F:ATP binding"/>
    <property type="evidence" value="ECO:0007669"/>
    <property type="project" value="InterPro"/>
</dbReference>
<evidence type="ECO:0000259" key="1">
    <source>
        <dbReference type="Pfam" id="PF13304"/>
    </source>
</evidence>
<comment type="caution">
    <text evidence="2">The sequence shown here is derived from an EMBL/GenBank/DDBJ whole genome shotgun (WGS) entry which is preliminary data.</text>
</comment>
<evidence type="ECO:0000313" key="2">
    <source>
        <dbReference type="EMBL" id="KAA6327692.1"/>
    </source>
</evidence>
<keyword evidence="2" id="KW-0378">Hydrolase</keyword>
<dbReference type="EMBL" id="SNRY01001947">
    <property type="protein sequence ID" value="KAA6327692.1"/>
    <property type="molecule type" value="Genomic_DNA"/>
</dbReference>
<reference evidence="2" key="1">
    <citation type="submission" date="2019-03" db="EMBL/GenBank/DDBJ databases">
        <title>Single cell metagenomics reveals metabolic interactions within the superorganism composed of flagellate Streblomastix strix and complex community of Bacteroidetes bacteria on its surface.</title>
        <authorList>
            <person name="Treitli S.C."/>
            <person name="Kolisko M."/>
            <person name="Husnik F."/>
            <person name="Keeling P."/>
            <person name="Hampl V."/>
        </authorList>
    </citation>
    <scope>NUCLEOTIDE SEQUENCE</scope>
    <source>
        <strain evidence="2">STM</strain>
    </source>
</reference>
<dbReference type="PANTHER" id="PTHR43581:SF4">
    <property type="entry name" value="ATP_GTP PHOSPHATASE"/>
    <property type="match status" value="1"/>
</dbReference>
<dbReference type="Pfam" id="PF13304">
    <property type="entry name" value="AAA_21"/>
    <property type="match status" value="1"/>
</dbReference>